<name>A0AAV3Z8D3_9GAST</name>
<gene>
    <name evidence="1" type="ORF">PoB_001718400</name>
</gene>
<dbReference type="EMBL" id="BLXT01002056">
    <property type="protein sequence ID" value="GFN90678.1"/>
    <property type="molecule type" value="Genomic_DNA"/>
</dbReference>
<keyword evidence="2" id="KW-1185">Reference proteome</keyword>
<comment type="caution">
    <text evidence="1">The sequence shown here is derived from an EMBL/GenBank/DDBJ whole genome shotgun (WGS) entry which is preliminary data.</text>
</comment>
<evidence type="ECO:0000313" key="1">
    <source>
        <dbReference type="EMBL" id="GFN90678.1"/>
    </source>
</evidence>
<evidence type="ECO:0000313" key="2">
    <source>
        <dbReference type="Proteomes" id="UP000735302"/>
    </source>
</evidence>
<protein>
    <submittedName>
        <fullName evidence="1">Uncharacterized protein</fullName>
    </submittedName>
</protein>
<dbReference type="Proteomes" id="UP000735302">
    <property type="component" value="Unassembled WGS sequence"/>
</dbReference>
<dbReference type="AlphaFoldDB" id="A0AAV3Z8D3"/>
<sequence length="101" mass="11594">MDQRSVKLNTTLAESLNVRWGGQKHLTIEVSKACVKQEPLFLDGRYALYVSKHKGRTGCSYKYRIVLDPITSYRSTRHIQLVSAGEAWARKDVFECSRFQA</sequence>
<organism evidence="1 2">
    <name type="scientific">Plakobranchus ocellatus</name>
    <dbReference type="NCBI Taxonomy" id="259542"/>
    <lineage>
        <taxon>Eukaryota</taxon>
        <taxon>Metazoa</taxon>
        <taxon>Spiralia</taxon>
        <taxon>Lophotrochozoa</taxon>
        <taxon>Mollusca</taxon>
        <taxon>Gastropoda</taxon>
        <taxon>Heterobranchia</taxon>
        <taxon>Euthyneura</taxon>
        <taxon>Panpulmonata</taxon>
        <taxon>Sacoglossa</taxon>
        <taxon>Placobranchoidea</taxon>
        <taxon>Plakobranchidae</taxon>
        <taxon>Plakobranchus</taxon>
    </lineage>
</organism>
<accession>A0AAV3Z8D3</accession>
<reference evidence="1 2" key="1">
    <citation type="journal article" date="2021" name="Elife">
        <title>Chloroplast acquisition without the gene transfer in kleptoplastic sea slugs, Plakobranchus ocellatus.</title>
        <authorList>
            <person name="Maeda T."/>
            <person name="Takahashi S."/>
            <person name="Yoshida T."/>
            <person name="Shimamura S."/>
            <person name="Takaki Y."/>
            <person name="Nagai Y."/>
            <person name="Toyoda A."/>
            <person name="Suzuki Y."/>
            <person name="Arimoto A."/>
            <person name="Ishii H."/>
            <person name="Satoh N."/>
            <person name="Nishiyama T."/>
            <person name="Hasebe M."/>
            <person name="Maruyama T."/>
            <person name="Minagawa J."/>
            <person name="Obokata J."/>
            <person name="Shigenobu S."/>
        </authorList>
    </citation>
    <scope>NUCLEOTIDE SEQUENCE [LARGE SCALE GENOMIC DNA]</scope>
</reference>
<proteinExistence type="predicted"/>